<proteinExistence type="predicted"/>
<reference evidence="2" key="1">
    <citation type="journal article" date="2020" name="Fungal Divers.">
        <title>Resolving the Mortierellaceae phylogeny through synthesis of multi-gene phylogenetics and phylogenomics.</title>
        <authorList>
            <person name="Vandepol N."/>
            <person name="Liber J."/>
            <person name="Desiro A."/>
            <person name="Na H."/>
            <person name="Kennedy M."/>
            <person name="Barry K."/>
            <person name="Grigoriev I.V."/>
            <person name="Miller A.N."/>
            <person name="O'Donnell K."/>
            <person name="Stajich J.E."/>
            <person name="Bonito G."/>
        </authorList>
    </citation>
    <scope>NUCLEOTIDE SEQUENCE</scope>
    <source>
        <strain evidence="2">MES-2147</strain>
    </source>
</reference>
<dbReference type="Pfam" id="PF00168">
    <property type="entry name" value="C2"/>
    <property type="match status" value="1"/>
</dbReference>
<evidence type="ECO:0000259" key="1">
    <source>
        <dbReference type="PROSITE" id="PS50004"/>
    </source>
</evidence>
<protein>
    <recommendedName>
        <fullName evidence="1">C2 domain-containing protein</fullName>
    </recommendedName>
</protein>
<dbReference type="Proteomes" id="UP000749646">
    <property type="component" value="Unassembled WGS sequence"/>
</dbReference>
<dbReference type="InterPro" id="IPR000008">
    <property type="entry name" value="C2_dom"/>
</dbReference>
<evidence type="ECO:0000313" key="3">
    <source>
        <dbReference type="Proteomes" id="UP000749646"/>
    </source>
</evidence>
<feature type="domain" description="C2" evidence="1">
    <location>
        <begin position="15"/>
        <end position="139"/>
    </location>
</feature>
<dbReference type="Gene3D" id="2.60.40.150">
    <property type="entry name" value="C2 domain"/>
    <property type="match status" value="1"/>
</dbReference>
<keyword evidence="3" id="KW-1185">Reference proteome</keyword>
<gene>
    <name evidence="2" type="ORF">BGZ65_010755</name>
</gene>
<accession>A0A9P6SNR7</accession>
<dbReference type="SUPFAM" id="SSF49562">
    <property type="entry name" value="C2 domain (Calcium/lipid-binding domain, CaLB)"/>
    <property type="match status" value="1"/>
</dbReference>
<comment type="caution">
    <text evidence="2">The sequence shown here is derived from an EMBL/GenBank/DDBJ whole genome shotgun (WGS) entry which is preliminary data.</text>
</comment>
<name>A0A9P6SNR7_9FUNG</name>
<dbReference type="CDD" id="cd00030">
    <property type="entry name" value="C2"/>
    <property type="match status" value="1"/>
</dbReference>
<dbReference type="EMBL" id="JAAAHW010003297">
    <property type="protein sequence ID" value="KAF9985480.1"/>
    <property type="molecule type" value="Genomic_DNA"/>
</dbReference>
<dbReference type="InterPro" id="IPR035892">
    <property type="entry name" value="C2_domain_sf"/>
</dbReference>
<dbReference type="AlphaFoldDB" id="A0A9P6SNR7"/>
<organism evidence="2 3">
    <name type="scientific">Modicella reniformis</name>
    <dbReference type="NCBI Taxonomy" id="1440133"/>
    <lineage>
        <taxon>Eukaryota</taxon>
        <taxon>Fungi</taxon>
        <taxon>Fungi incertae sedis</taxon>
        <taxon>Mucoromycota</taxon>
        <taxon>Mortierellomycotina</taxon>
        <taxon>Mortierellomycetes</taxon>
        <taxon>Mortierellales</taxon>
        <taxon>Mortierellaceae</taxon>
        <taxon>Modicella</taxon>
    </lineage>
</organism>
<sequence length="427" mass="48904">MLDSLYEKISNVVNHHHKKHPNTNIVPDVIDSDNRDYIIVFKGAKDVPVGDILTSDPYLAAYLGPVEDPQTLSYITGVHWNTLNPVWEAQWDLLNVPDDTVLHIYVKDKNRMKEDTPLGKATLILGARLDVDRLLELPITKEDGNIKGCVIIEIKASKTRHGSLIKASTKGPVRFSRHTSYAAGVLTGEAKYEFHAYRIRLYHLIDVFGADPEQYQHWNRNYESAKRIFAENLEGQRIRSALHSQHSYLYRHRRNTLYGSLSTGKDLGDLLHGERLKKDPKYELTTVVFTYSIIPKGLYFSETGVAFFQDFMSKHAMHANRAAEVIFAGEFRLFRHKSNDDKWTLFIDNNSGTYGPKKEDLPKIKKIFELNFSDLTVVALDHDDDHLKEIRAATKELEAAMASQQKQRFALFSSMRHVPEDAHMVLK</sequence>
<dbReference type="PROSITE" id="PS50004">
    <property type="entry name" value="C2"/>
    <property type="match status" value="1"/>
</dbReference>
<dbReference type="SMART" id="SM00239">
    <property type="entry name" value="C2"/>
    <property type="match status" value="1"/>
</dbReference>
<evidence type="ECO:0000313" key="2">
    <source>
        <dbReference type="EMBL" id="KAF9985480.1"/>
    </source>
</evidence>
<dbReference type="OrthoDB" id="73919at2759"/>